<dbReference type="Proteomes" id="UP000287033">
    <property type="component" value="Unassembled WGS sequence"/>
</dbReference>
<keyword evidence="1" id="KW-0472">Membrane</keyword>
<feature type="transmembrane region" description="Helical" evidence="1">
    <location>
        <begin position="32"/>
        <end position="50"/>
    </location>
</feature>
<evidence type="ECO:0000256" key="1">
    <source>
        <dbReference type="SAM" id="Phobius"/>
    </source>
</evidence>
<keyword evidence="3" id="KW-1185">Reference proteome</keyword>
<keyword evidence="1" id="KW-1133">Transmembrane helix</keyword>
<sequence>MFIPLRAMIPGYIRLLQSRSAGKMTLNNTDTLMHGTALFLGVLGFSMSYYSTRQMQLQQKSLTNFKTST</sequence>
<dbReference type="AlphaFoldDB" id="A0A401RX00"/>
<name>A0A401RX00_CHIPU</name>
<accession>A0A401RX00</accession>
<comment type="caution">
    <text evidence="2">The sequence shown here is derived from an EMBL/GenBank/DDBJ whole genome shotgun (WGS) entry which is preliminary data.</text>
</comment>
<evidence type="ECO:0000313" key="3">
    <source>
        <dbReference type="Proteomes" id="UP000287033"/>
    </source>
</evidence>
<reference evidence="2 3" key="1">
    <citation type="journal article" date="2018" name="Nat. Ecol. Evol.">
        <title>Shark genomes provide insights into elasmobranch evolution and the origin of vertebrates.</title>
        <authorList>
            <person name="Hara Y"/>
            <person name="Yamaguchi K"/>
            <person name="Onimaru K"/>
            <person name="Kadota M"/>
            <person name="Koyanagi M"/>
            <person name="Keeley SD"/>
            <person name="Tatsumi K"/>
            <person name="Tanaka K"/>
            <person name="Motone F"/>
            <person name="Kageyama Y"/>
            <person name="Nozu R"/>
            <person name="Adachi N"/>
            <person name="Nishimura O"/>
            <person name="Nakagawa R"/>
            <person name="Tanegashima C"/>
            <person name="Kiyatake I"/>
            <person name="Matsumoto R"/>
            <person name="Murakumo K"/>
            <person name="Nishida K"/>
            <person name="Terakita A"/>
            <person name="Kuratani S"/>
            <person name="Sato K"/>
            <person name="Hyodo S Kuraku.S."/>
        </authorList>
    </citation>
    <scope>NUCLEOTIDE SEQUENCE [LARGE SCALE GENOMIC DNA]</scope>
</reference>
<gene>
    <name evidence="2" type="ORF">chiPu_0001063</name>
</gene>
<dbReference type="OMA" id="CKPSTFF"/>
<keyword evidence="1" id="KW-0812">Transmembrane</keyword>
<proteinExistence type="predicted"/>
<protein>
    <submittedName>
        <fullName evidence="2">Uncharacterized protein</fullName>
    </submittedName>
</protein>
<organism evidence="2 3">
    <name type="scientific">Chiloscyllium punctatum</name>
    <name type="common">Brownbanded bambooshark</name>
    <name type="synonym">Hemiscyllium punctatum</name>
    <dbReference type="NCBI Taxonomy" id="137246"/>
    <lineage>
        <taxon>Eukaryota</taxon>
        <taxon>Metazoa</taxon>
        <taxon>Chordata</taxon>
        <taxon>Craniata</taxon>
        <taxon>Vertebrata</taxon>
        <taxon>Chondrichthyes</taxon>
        <taxon>Elasmobranchii</taxon>
        <taxon>Galeomorphii</taxon>
        <taxon>Galeoidea</taxon>
        <taxon>Orectolobiformes</taxon>
        <taxon>Hemiscylliidae</taxon>
        <taxon>Chiloscyllium</taxon>
    </lineage>
</organism>
<dbReference type="EMBL" id="BEZZ01000015">
    <property type="protein sequence ID" value="GCC22675.1"/>
    <property type="molecule type" value="Genomic_DNA"/>
</dbReference>
<evidence type="ECO:0000313" key="2">
    <source>
        <dbReference type="EMBL" id="GCC22675.1"/>
    </source>
</evidence>